<dbReference type="EMBL" id="CP024847">
    <property type="protein sequence ID" value="AUR51906.1"/>
    <property type="molecule type" value="Genomic_DNA"/>
</dbReference>
<evidence type="ECO:0000313" key="3">
    <source>
        <dbReference type="Proteomes" id="UP000236655"/>
    </source>
</evidence>
<evidence type="ECO:0000256" key="1">
    <source>
        <dbReference type="SAM" id="MobiDB-lite"/>
    </source>
</evidence>
<accession>A0A2I7N617</accession>
<reference evidence="3" key="1">
    <citation type="submission" date="2017-11" db="EMBL/GenBank/DDBJ databases">
        <authorList>
            <person name="Chan K.G."/>
            <person name="Lee L.S."/>
        </authorList>
    </citation>
    <scope>NUCLEOTIDE SEQUENCE [LARGE SCALE GENOMIC DNA]</scope>
    <source>
        <strain evidence="3">DSM 100970</strain>
    </source>
</reference>
<keyword evidence="3" id="KW-1185">Reference proteome</keyword>
<evidence type="ECO:0000313" key="2">
    <source>
        <dbReference type="EMBL" id="AUR51906.1"/>
    </source>
</evidence>
<name>A0A2I7N617_9NEIS</name>
<feature type="region of interest" description="Disordered" evidence="1">
    <location>
        <begin position="1"/>
        <end position="20"/>
    </location>
</feature>
<proteinExistence type="predicted"/>
<dbReference type="KEGG" id="nba:CUN60_06210"/>
<gene>
    <name evidence="2" type="ORF">CUN60_06210</name>
</gene>
<dbReference type="Proteomes" id="UP000236655">
    <property type="component" value="Chromosome"/>
</dbReference>
<organism evidence="2 3">
    <name type="scientific">Aquella oligotrophica</name>
    <dbReference type="NCBI Taxonomy" id="2067065"/>
    <lineage>
        <taxon>Bacteria</taxon>
        <taxon>Pseudomonadati</taxon>
        <taxon>Pseudomonadota</taxon>
        <taxon>Betaproteobacteria</taxon>
        <taxon>Neisseriales</taxon>
        <taxon>Neisseriaceae</taxon>
        <taxon>Aquella</taxon>
    </lineage>
</organism>
<sequence>MGSARIGQSLKPNQAGKPFDINSDLDLFVVSETLFELMVSDFNIWNSSFLSGMVIPRNNNERIFWSDNSARIPKNIQRGFIN</sequence>
<protein>
    <submittedName>
        <fullName evidence="2">Uncharacterized protein</fullName>
    </submittedName>
</protein>
<dbReference type="AlphaFoldDB" id="A0A2I7N617"/>